<evidence type="ECO:0008006" key="3">
    <source>
        <dbReference type="Google" id="ProtNLM"/>
    </source>
</evidence>
<evidence type="ECO:0000313" key="2">
    <source>
        <dbReference type="Proteomes" id="UP000198287"/>
    </source>
</evidence>
<keyword evidence="2" id="KW-1185">Reference proteome</keyword>
<gene>
    <name evidence="1" type="ORF">Fcan01_12770</name>
</gene>
<name>A0A226E4F6_FOLCA</name>
<dbReference type="OrthoDB" id="5975021at2759"/>
<dbReference type="EMBL" id="LNIX01000006">
    <property type="protein sequence ID" value="OXA52473.1"/>
    <property type="molecule type" value="Genomic_DNA"/>
</dbReference>
<proteinExistence type="predicted"/>
<sequence length="359" mass="41304">MANNVQHYQSILNEIKDFNSILGRDHRTPSPLIPELQNVWEWEDNTGLPIFPALIPVWQRFFPTHLMNRTRGLPPFAETAVGQAFVDGVQGNLQTFAVNTKLNPGDSYKTKLGLLRMIYYGDFKKIQVVDGRSQIIISKNNDVLMSYDDEIKEKGLESGQKSVSELITEINENATRGHTGPGTYWCRHNNCTETGPCITKSAIVEWGSQAGQVFYPQKRFFCNSNNVVYLMYCQACKDEGKWTIYVGETNTARNLHNRLSLHRQQLIDQTNREKYLINTTFHTLVQDMISGCSPDPDQLIRDTYVHFEHHHSKDDRRITILDGNFPNDVARKRHETLYQREFGNYTYLGNGTGSLNRFF</sequence>
<accession>A0A226E4F6</accession>
<protein>
    <recommendedName>
        <fullName evidence="3">GIY-YIG domain-containing protein</fullName>
    </recommendedName>
</protein>
<comment type="caution">
    <text evidence="1">The sequence shown here is derived from an EMBL/GenBank/DDBJ whole genome shotgun (WGS) entry which is preliminary data.</text>
</comment>
<dbReference type="AlphaFoldDB" id="A0A226E4F6"/>
<organism evidence="1 2">
    <name type="scientific">Folsomia candida</name>
    <name type="common">Springtail</name>
    <dbReference type="NCBI Taxonomy" id="158441"/>
    <lineage>
        <taxon>Eukaryota</taxon>
        <taxon>Metazoa</taxon>
        <taxon>Ecdysozoa</taxon>
        <taxon>Arthropoda</taxon>
        <taxon>Hexapoda</taxon>
        <taxon>Collembola</taxon>
        <taxon>Entomobryomorpha</taxon>
        <taxon>Isotomoidea</taxon>
        <taxon>Isotomidae</taxon>
        <taxon>Proisotominae</taxon>
        <taxon>Folsomia</taxon>
    </lineage>
</organism>
<dbReference type="Proteomes" id="UP000198287">
    <property type="component" value="Unassembled WGS sequence"/>
</dbReference>
<reference evidence="1 2" key="1">
    <citation type="submission" date="2015-12" db="EMBL/GenBank/DDBJ databases">
        <title>The genome of Folsomia candida.</title>
        <authorList>
            <person name="Faddeeva A."/>
            <person name="Derks M.F."/>
            <person name="Anvar Y."/>
            <person name="Smit S."/>
            <person name="Van Straalen N."/>
            <person name="Roelofs D."/>
        </authorList>
    </citation>
    <scope>NUCLEOTIDE SEQUENCE [LARGE SCALE GENOMIC DNA]</scope>
    <source>
        <strain evidence="1 2">VU population</strain>
        <tissue evidence="1">Whole body</tissue>
    </source>
</reference>
<evidence type="ECO:0000313" key="1">
    <source>
        <dbReference type="EMBL" id="OXA52473.1"/>
    </source>
</evidence>